<dbReference type="Gene3D" id="3.90.1640.30">
    <property type="match status" value="1"/>
</dbReference>
<sequence>MDKVIIRRPAQATVLHETEMHPLLANIYSARGVESLEELERGLAQLLPYEKLSNIDLAVEVLQSALRHGEHIMIVGDYDADGATSSALAMSALKAMGASQVSYIVPNRFDYGYGLSPEIVEEAWKQKPDVLLTVDNGVSSVAGVAAAKAHNMKVVITDHHIAPDELPNADAIVNPNLHGDEFPSKHLAGVGVIFYVMLALRTHLRKLGWFEQQKLPEPNMGQYLDLVALGTV</sequence>
<dbReference type="AlphaFoldDB" id="X0YTC3"/>
<dbReference type="PANTHER" id="PTHR30255:SF2">
    <property type="entry name" value="SINGLE-STRANDED-DNA-SPECIFIC EXONUCLEASE RECJ"/>
    <property type="match status" value="1"/>
</dbReference>
<evidence type="ECO:0000259" key="1">
    <source>
        <dbReference type="Pfam" id="PF01368"/>
    </source>
</evidence>
<dbReference type="GO" id="GO:0004527">
    <property type="term" value="F:exonuclease activity"/>
    <property type="evidence" value="ECO:0007669"/>
    <property type="project" value="UniProtKB-KW"/>
</dbReference>
<dbReference type="SUPFAM" id="SSF64182">
    <property type="entry name" value="DHH phosphoesterases"/>
    <property type="match status" value="1"/>
</dbReference>
<dbReference type="InterPro" id="IPR051673">
    <property type="entry name" value="SSDNA_exonuclease_RecJ"/>
</dbReference>
<reference evidence="2" key="1">
    <citation type="journal article" date="2014" name="Front. Microbiol.">
        <title>High frequency of phylogenetically diverse reductive dehalogenase-homologous genes in deep subseafloor sedimentary metagenomes.</title>
        <authorList>
            <person name="Kawai M."/>
            <person name="Futagami T."/>
            <person name="Toyoda A."/>
            <person name="Takaki Y."/>
            <person name="Nishi S."/>
            <person name="Hori S."/>
            <person name="Arai W."/>
            <person name="Tsubouchi T."/>
            <person name="Morono Y."/>
            <person name="Uchiyama I."/>
            <person name="Ito T."/>
            <person name="Fujiyama A."/>
            <person name="Inagaki F."/>
            <person name="Takami H."/>
        </authorList>
    </citation>
    <scope>NUCLEOTIDE SEQUENCE</scope>
    <source>
        <strain evidence="2">Expedition CK06-06</strain>
    </source>
</reference>
<feature type="non-terminal residue" evidence="2">
    <location>
        <position position="232"/>
    </location>
</feature>
<comment type="caution">
    <text evidence="2">The sequence shown here is derived from an EMBL/GenBank/DDBJ whole genome shotgun (WGS) entry which is preliminary data.</text>
</comment>
<feature type="domain" description="DDH" evidence="1">
    <location>
        <begin position="71"/>
        <end position="231"/>
    </location>
</feature>
<accession>X0YTC3</accession>
<organism evidence="2">
    <name type="scientific">marine sediment metagenome</name>
    <dbReference type="NCBI Taxonomy" id="412755"/>
    <lineage>
        <taxon>unclassified sequences</taxon>
        <taxon>metagenomes</taxon>
        <taxon>ecological metagenomes</taxon>
    </lineage>
</organism>
<gene>
    <name evidence="2" type="ORF">S01H4_19908</name>
</gene>
<dbReference type="PANTHER" id="PTHR30255">
    <property type="entry name" value="SINGLE-STRANDED-DNA-SPECIFIC EXONUCLEASE RECJ"/>
    <property type="match status" value="1"/>
</dbReference>
<protein>
    <recommendedName>
        <fullName evidence="1">DDH domain-containing protein</fullName>
    </recommendedName>
</protein>
<dbReference type="Pfam" id="PF01368">
    <property type="entry name" value="DHH"/>
    <property type="match status" value="1"/>
</dbReference>
<dbReference type="EMBL" id="BART01008911">
    <property type="protein sequence ID" value="GAG59829.1"/>
    <property type="molecule type" value="Genomic_DNA"/>
</dbReference>
<proteinExistence type="predicted"/>
<name>X0YTC3_9ZZZZ</name>
<dbReference type="InterPro" id="IPR001667">
    <property type="entry name" value="DDH_dom"/>
</dbReference>
<evidence type="ECO:0000313" key="2">
    <source>
        <dbReference type="EMBL" id="GAG59829.1"/>
    </source>
</evidence>
<dbReference type="InterPro" id="IPR038763">
    <property type="entry name" value="DHH_sf"/>
</dbReference>